<dbReference type="Pfam" id="PF00005">
    <property type="entry name" value="ABC_tran"/>
    <property type="match status" value="1"/>
</dbReference>
<feature type="transmembrane region" description="Helical" evidence="10">
    <location>
        <begin position="21"/>
        <end position="46"/>
    </location>
</feature>
<keyword evidence="9 10" id="KW-0472">Membrane</keyword>
<dbReference type="GO" id="GO:0005524">
    <property type="term" value="F:ATP binding"/>
    <property type="evidence" value="ECO:0007669"/>
    <property type="project" value="UniProtKB-KW"/>
</dbReference>
<gene>
    <name evidence="13" type="ORF">HNQ72_001729</name>
</gene>
<organism evidence="13 14">
    <name type="scientific">Rhizobium wenxiniae</name>
    <dbReference type="NCBI Taxonomy" id="1737357"/>
    <lineage>
        <taxon>Bacteria</taxon>
        <taxon>Pseudomonadati</taxon>
        <taxon>Pseudomonadota</taxon>
        <taxon>Alphaproteobacteria</taxon>
        <taxon>Hyphomicrobiales</taxon>
        <taxon>Rhizobiaceae</taxon>
        <taxon>Rhizobium/Agrobacterium group</taxon>
        <taxon>Rhizobium</taxon>
    </lineage>
</organism>
<evidence type="ECO:0000256" key="4">
    <source>
        <dbReference type="ARBA" id="ARBA00022475"/>
    </source>
</evidence>
<feature type="domain" description="ABC transporter" evidence="11">
    <location>
        <begin position="330"/>
        <end position="566"/>
    </location>
</feature>
<dbReference type="GO" id="GO:0005886">
    <property type="term" value="C:plasma membrane"/>
    <property type="evidence" value="ECO:0007669"/>
    <property type="project" value="UniProtKB-SubCell"/>
</dbReference>
<evidence type="ECO:0000256" key="10">
    <source>
        <dbReference type="SAM" id="Phobius"/>
    </source>
</evidence>
<evidence type="ECO:0000256" key="1">
    <source>
        <dbReference type="ARBA" id="ARBA00004651"/>
    </source>
</evidence>
<keyword evidence="6" id="KW-0547">Nucleotide-binding</keyword>
<accession>A0A7W9Y4M7</accession>
<dbReference type="GO" id="GO:0016887">
    <property type="term" value="F:ATP hydrolysis activity"/>
    <property type="evidence" value="ECO:0007669"/>
    <property type="project" value="InterPro"/>
</dbReference>
<evidence type="ECO:0000256" key="3">
    <source>
        <dbReference type="ARBA" id="ARBA00022448"/>
    </source>
</evidence>
<name>A0A7W9Y4M7_9HYPH</name>
<dbReference type="RefSeq" id="WP_244654246.1">
    <property type="nucleotide sequence ID" value="NZ_BMHW01000001.1"/>
</dbReference>
<evidence type="ECO:0000259" key="12">
    <source>
        <dbReference type="PROSITE" id="PS50929"/>
    </source>
</evidence>
<dbReference type="GO" id="GO:0034040">
    <property type="term" value="F:ATPase-coupled lipid transmembrane transporter activity"/>
    <property type="evidence" value="ECO:0007669"/>
    <property type="project" value="TreeGrafter"/>
</dbReference>
<dbReference type="InterPro" id="IPR003439">
    <property type="entry name" value="ABC_transporter-like_ATP-bd"/>
</dbReference>
<keyword evidence="7" id="KW-0067">ATP-binding</keyword>
<dbReference type="SUPFAM" id="SSF52540">
    <property type="entry name" value="P-loop containing nucleoside triphosphate hydrolases"/>
    <property type="match status" value="1"/>
</dbReference>
<dbReference type="SUPFAM" id="SSF90123">
    <property type="entry name" value="ABC transporter transmembrane region"/>
    <property type="match status" value="1"/>
</dbReference>
<evidence type="ECO:0000313" key="13">
    <source>
        <dbReference type="EMBL" id="MBB6161911.1"/>
    </source>
</evidence>
<protein>
    <submittedName>
        <fullName evidence="13">PrtD family type I secretion system ABC transporter</fullName>
    </submittedName>
</protein>
<evidence type="ECO:0000256" key="2">
    <source>
        <dbReference type="ARBA" id="ARBA00005417"/>
    </source>
</evidence>
<dbReference type="AlphaFoldDB" id="A0A7W9Y4M7"/>
<comment type="caution">
    <text evidence="13">The sequence shown here is derived from an EMBL/GenBank/DDBJ whole genome shotgun (WGS) entry which is preliminary data.</text>
</comment>
<dbReference type="PROSITE" id="PS50929">
    <property type="entry name" value="ABC_TM1F"/>
    <property type="match status" value="1"/>
</dbReference>
<evidence type="ECO:0000256" key="8">
    <source>
        <dbReference type="ARBA" id="ARBA00022989"/>
    </source>
</evidence>
<dbReference type="PROSITE" id="PS00211">
    <property type="entry name" value="ABC_TRANSPORTER_1"/>
    <property type="match status" value="1"/>
</dbReference>
<feature type="transmembrane region" description="Helical" evidence="10">
    <location>
        <begin position="158"/>
        <end position="178"/>
    </location>
</feature>
<keyword evidence="3" id="KW-0813">Transport</keyword>
<dbReference type="GO" id="GO:0030253">
    <property type="term" value="P:protein secretion by the type I secretion system"/>
    <property type="evidence" value="ECO:0007669"/>
    <property type="project" value="InterPro"/>
</dbReference>
<keyword evidence="8 10" id="KW-1133">Transmembrane helix</keyword>
<proteinExistence type="inferred from homology"/>
<dbReference type="SMART" id="SM00382">
    <property type="entry name" value="AAA"/>
    <property type="match status" value="1"/>
</dbReference>
<dbReference type="FunFam" id="3.40.50.300:FF:001444">
    <property type="entry name" value="ABC transporter ATP-binding protein"/>
    <property type="match status" value="1"/>
</dbReference>
<dbReference type="Gene3D" id="3.40.50.300">
    <property type="entry name" value="P-loop containing nucleotide triphosphate hydrolases"/>
    <property type="match status" value="1"/>
</dbReference>
<dbReference type="Pfam" id="PF00664">
    <property type="entry name" value="ABC_membrane"/>
    <property type="match status" value="1"/>
</dbReference>
<dbReference type="PANTHER" id="PTHR24221">
    <property type="entry name" value="ATP-BINDING CASSETTE SUB-FAMILY B"/>
    <property type="match status" value="1"/>
</dbReference>
<comment type="similarity">
    <text evidence="2">Belongs to the ABC transporter superfamily.</text>
</comment>
<keyword evidence="5 10" id="KW-0812">Transmembrane</keyword>
<dbReference type="PROSITE" id="PS50893">
    <property type="entry name" value="ABC_TRANSPORTER_2"/>
    <property type="match status" value="1"/>
</dbReference>
<evidence type="ECO:0000256" key="9">
    <source>
        <dbReference type="ARBA" id="ARBA00023136"/>
    </source>
</evidence>
<dbReference type="InterPro" id="IPR039421">
    <property type="entry name" value="Type_1_exporter"/>
</dbReference>
<dbReference type="InterPro" id="IPR017871">
    <property type="entry name" value="ABC_transporter-like_CS"/>
</dbReference>
<comment type="subcellular location">
    <subcellularLocation>
        <location evidence="1">Cell membrane</location>
        <topology evidence="1">Multi-pass membrane protein</topology>
    </subcellularLocation>
</comment>
<evidence type="ECO:0000313" key="14">
    <source>
        <dbReference type="Proteomes" id="UP000547879"/>
    </source>
</evidence>
<evidence type="ECO:0000256" key="6">
    <source>
        <dbReference type="ARBA" id="ARBA00022741"/>
    </source>
</evidence>
<feature type="transmembrane region" description="Helical" evidence="10">
    <location>
        <begin position="255"/>
        <end position="279"/>
    </location>
</feature>
<dbReference type="NCBIfam" id="TIGR01842">
    <property type="entry name" value="type_I_sec_PrtD"/>
    <property type="match status" value="1"/>
</dbReference>
<dbReference type="GO" id="GO:0030256">
    <property type="term" value="C:type I protein secretion system complex"/>
    <property type="evidence" value="ECO:0007669"/>
    <property type="project" value="InterPro"/>
</dbReference>
<sequence>MATNNGHPSIRSALAATRQAFVGVAILSAVSNILMLVSPLFMMQVYDRVLTSHSIPTLAALSLLAAGIYAVLAIIEILRSKILLQIGRRLDEQLNMPSIMATLAVPVAGQEGAQSAPLRDLDQIRQFMSGPGPIAIADLPWMPIFVFLLYLFHPLFGLAVIGGAIVLLSLTLCSELLLRKPSRQAAQRLASRWELSEAGRRNADSLRAMGMKTGFAKRIETAHEQYSAENLRSSNLTATFTAIAKIFRLALQSGMLALGALLVIDQLASAGAIIAASVLTSKALAPIEMATGQWRNFISARQSARRLQDTFDRIRPEAAEMQLPVPSRSLSVAGLAVSAPGDGKTLVQNVSISLFSGQGVGIIGPSGSGKSSLGRALTGAWPAHKGTIRLDGAELTQWDSDRLGPSIGYLAQNVELFAGTVADNIGRFSSSATSEKIMEAAKLANVHELILSLPNGYDTQVGTGGSTLSGGQRQRIGLARALYGNPFLIVLDEPNSNLDAEGEEALTSAVMAARQKGAIVVVIAHRANMLKVVDHVLVVNNGTMTAFGPRDEVLGKLKTRPDESRRIA</sequence>
<feature type="transmembrane region" description="Helical" evidence="10">
    <location>
        <begin position="134"/>
        <end position="152"/>
    </location>
</feature>
<dbReference type="EMBL" id="JACHEG010000002">
    <property type="protein sequence ID" value="MBB6161911.1"/>
    <property type="molecule type" value="Genomic_DNA"/>
</dbReference>
<dbReference type="InterPro" id="IPR010128">
    <property type="entry name" value="ATPase_T1SS_PrtD-like"/>
</dbReference>
<dbReference type="InterPro" id="IPR003593">
    <property type="entry name" value="AAA+_ATPase"/>
</dbReference>
<keyword evidence="14" id="KW-1185">Reference proteome</keyword>
<keyword evidence="4" id="KW-1003">Cell membrane</keyword>
<dbReference type="PANTHER" id="PTHR24221:SF248">
    <property type="entry name" value="ABC TRANSPORTER TRANSMEMBRANE REGION"/>
    <property type="match status" value="1"/>
</dbReference>
<reference evidence="13 14" key="1">
    <citation type="submission" date="2020-08" db="EMBL/GenBank/DDBJ databases">
        <title>Genomic Encyclopedia of Type Strains, Phase IV (KMG-IV): sequencing the most valuable type-strain genomes for metagenomic binning, comparative biology and taxonomic classification.</title>
        <authorList>
            <person name="Goeker M."/>
        </authorList>
    </citation>
    <scope>NUCLEOTIDE SEQUENCE [LARGE SCALE GENOMIC DNA]</scope>
    <source>
        <strain evidence="13 14">DSM 100734</strain>
    </source>
</reference>
<dbReference type="Proteomes" id="UP000547879">
    <property type="component" value="Unassembled WGS sequence"/>
</dbReference>
<evidence type="ECO:0000256" key="5">
    <source>
        <dbReference type="ARBA" id="ARBA00022692"/>
    </source>
</evidence>
<dbReference type="InterPro" id="IPR027417">
    <property type="entry name" value="P-loop_NTPase"/>
</dbReference>
<dbReference type="InterPro" id="IPR011527">
    <property type="entry name" value="ABC1_TM_dom"/>
</dbReference>
<dbReference type="GO" id="GO:0140359">
    <property type="term" value="F:ABC-type transporter activity"/>
    <property type="evidence" value="ECO:0007669"/>
    <property type="project" value="InterPro"/>
</dbReference>
<dbReference type="Gene3D" id="1.20.1560.10">
    <property type="entry name" value="ABC transporter type 1, transmembrane domain"/>
    <property type="match status" value="1"/>
</dbReference>
<evidence type="ECO:0000259" key="11">
    <source>
        <dbReference type="PROSITE" id="PS50893"/>
    </source>
</evidence>
<feature type="transmembrane region" description="Helical" evidence="10">
    <location>
        <begin position="58"/>
        <end position="78"/>
    </location>
</feature>
<evidence type="ECO:0000256" key="7">
    <source>
        <dbReference type="ARBA" id="ARBA00022840"/>
    </source>
</evidence>
<feature type="domain" description="ABC transmembrane type-1" evidence="12">
    <location>
        <begin position="22"/>
        <end position="299"/>
    </location>
</feature>
<dbReference type="InterPro" id="IPR036640">
    <property type="entry name" value="ABC1_TM_sf"/>
</dbReference>